<dbReference type="InterPro" id="IPR036388">
    <property type="entry name" value="WH-like_DNA-bd_sf"/>
</dbReference>
<dbReference type="Pfam" id="PF12802">
    <property type="entry name" value="MarR_2"/>
    <property type="match status" value="1"/>
</dbReference>
<dbReference type="PANTHER" id="PTHR33164:SF43">
    <property type="entry name" value="HTH-TYPE TRANSCRIPTIONAL REPRESSOR YETL"/>
    <property type="match status" value="1"/>
</dbReference>
<dbReference type="InterPro" id="IPR039422">
    <property type="entry name" value="MarR/SlyA-like"/>
</dbReference>
<dbReference type="InterPro" id="IPR036390">
    <property type="entry name" value="WH_DNA-bd_sf"/>
</dbReference>
<dbReference type="SMART" id="SM00347">
    <property type="entry name" value="HTH_MARR"/>
    <property type="match status" value="1"/>
</dbReference>
<name>A0ABT4AA72_9BACT</name>
<dbReference type="InterPro" id="IPR011991">
    <property type="entry name" value="ArsR-like_HTH"/>
</dbReference>
<proteinExistence type="predicted"/>
<evidence type="ECO:0000313" key="3">
    <source>
        <dbReference type="Proteomes" id="UP001207654"/>
    </source>
</evidence>
<dbReference type="PANTHER" id="PTHR33164">
    <property type="entry name" value="TRANSCRIPTIONAL REGULATOR, MARR FAMILY"/>
    <property type="match status" value="1"/>
</dbReference>
<sequence length="151" mass="16936">MTLAEQVGTLRRTLYRLLSRQLSGRTRRPFNQLLAMKNIALSGVRTQAELAERLLMDPPAVSRLVDRLEEDGLVKRCAGEDRRCVRLEATDASRAELEVLKEEAARLDEDAARYLTPEEMTELKRLLEKVQAGLSQSHAAAQQPVEGESHG</sequence>
<evidence type="ECO:0000313" key="2">
    <source>
        <dbReference type="EMBL" id="MCY1077842.1"/>
    </source>
</evidence>
<organism evidence="2 3">
    <name type="scientific">Archangium lansingense</name>
    <dbReference type="NCBI Taxonomy" id="2995310"/>
    <lineage>
        <taxon>Bacteria</taxon>
        <taxon>Pseudomonadati</taxon>
        <taxon>Myxococcota</taxon>
        <taxon>Myxococcia</taxon>
        <taxon>Myxococcales</taxon>
        <taxon>Cystobacterineae</taxon>
        <taxon>Archangiaceae</taxon>
        <taxon>Archangium</taxon>
    </lineage>
</organism>
<keyword evidence="3" id="KW-1185">Reference proteome</keyword>
<dbReference type="Gene3D" id="1.10.10.10">
    <property type="entry name" value="Winged helix-like DNA-binding domain superfamily/Winged helix DNA-binding domain"/>
    <property type="match status" value="1"/>
</dbReference>
<dbReference type="CDD" id="cd00090">
    <property type="entry name" value="HTH_ARSR"/>
    <property type="match status" value="1"/>
</dbReference>
<dbReference type="RefSeq" id="WP_267536650.1">
    <property type="nucleotide sequence ID" value="NZ_JAPNKA010000001.1"/>
</dbReference>
<gene>
    <name evidence="2" type="ORF">OV287_25555</name>
</gene>
<dbReference type="EMBL" id="JAPNKA010000001">
    <property type="protein sequence ID" value="MCY1077842.1"/>
    <property type="molecule type" value="Genomic_DNA"/>
</dbReference>
<reference evidence="2 3" key="1">
    <citation type="submission" date="2022-11" db="EMBL/GenBank/DDBJ databases">
        <title>Minimal conservation of predation-associated metabolite biosynthetic gene clusters underscores biosynthetic potential of Myxococcota including descriptions for ten novel species: Archangium lansinium sp. nov., Myxococcus landrumus sp. nov., Nannocystis bai.</title>
        <authorList>
            <person name="Ahearne A."/>
            <person name="Stevens C."/>
            <person name="Phillips K."/>
        </authorList>
    </citation>
    <scope>NUCLEOTIDE SEQUENCE [LARGE SCALE GENOMIC DNA]</scope>
    <source>
        <strain evidence="2 3">MIWBW</strain>
    </source>
</reference>
<dbReference type="Proteomes" id="UP001207654">
    <property type="component" value="Unassembled WGS sequence"/>
</dbReference>
<dbReference type="InterPro" id="IPR000835">
    <property type="entry name" value="HTH_MarR-typ"/>
</dbReference>
<feature type="domain" description="HTH marR-type" evidence="1">
    <location>
        <begin position="1"/>
        <end position="132"/>
    </location>
</feature>
<accession>A0ABT4AA72</accession>
<dbReference type="SUPFAM" id="SSF46785">
    <property type="entry name" value="Winged helix' DNA-binding domain"/>
    <property type="match status" value="1"/>
</dbReference>
<dbReference type="PRINTS" id="PR00598">
    <property type="entry name" value="HTHMARR"/>
</dbReference>
<comment type="caution">
    <text evidence="2">The sequence shown here is derived from an EMBL/GenBank/DDBJ whole genome shotgun (WGS) entry which is preliminary data.</text>
</comment>
<evidence type="ECO:0000259" key="1">
    <source>
        <dbReference type="PROSITE" id="PS50995"/>
    </source>
</evidence>
<dbReference type="PROSITE" id="PS50995">
    <property type="entry name" value="HTH_MARR_2"/>
    <property type="match status" value="1"/>
</dbReference>
<protein>
    <submittedName>
        <fullName evidence="2">MarR family transcriptional regulator</fullName>
    </submittedName>
</protein>